<accession>A0ABS8ADU5</accession>
<dbReference type="InterPro" id="IPR019861">
    <property type="entry name" value="PorP/SprF_Bacteroidetes"/>
</dbReference>
<name>A0ABS8ADU5_9BACT</name>
<dbReference type="NCBIfam" id="TIGR03519">
    <property type="entry name" value="T9SS_PorP_fam"/>
    <property type="match status" value="1"/>
</dbReference>
<gene>
    <name evidence="1" type="ORF">LGH70_13390</name>
</gene>
<sequence length="357" mass="39122">MYYISSARSTRTVGAQLRWPPLARSVLVLGISLAGRGAAQGQDLYFAQPYATRMHTNPAFTGLFDDYSITLSYRNQFPTLAGTFQTTQLAADYRFKDQTSAVGLLLNLDRTGAIGYTRIEAGGTYAYHARLTPQLSFSGGAQVSYGNQRISYSNLVFGDQIDADGSVQGGTRETLDYNPVSYLTLGTGVLLYSDRFWLSLASHHLNQPDLGFRSQTQLPLRLNLTGGYKHFFVRNTTKQQYREISLSPTVSYTRQGSSQRAEAGVYAVLTPITLGLMYRGVPLPGSSSPQKILTATAGVSFGAFRLGYSYDASLSSLSADLGGAHELSLGLRNFDSLEAAWRRLKRRNYPSIPCPAF</sequence>
<organism evidence="1 2">
    <name type="scientific">Hymenobacter nitidus</name>
    <dbReference type="NCBI Taxonomy" id="2880929"/>
    <lineage>
        <taxon>Bacteria</taxon>
        <taxon>Pseudomonadati</taxon>
        <taxon>Bacteroidota</taxon>
        <taxon>Cytophagia</taxon>
        <taxon>Cytophagales</taxon>
        <taxon>Hymenobacteraceae</taxon>
        <taxon>Hymenobacter</taxon>
    </lineage>
</organism>
<comment type="caution">
    <text evidence="1">The sequence shown here is derived from an EMBL/GenBank/DDBJ whole genome shotgun (WGS) entry which is preliminary data.</text>
</comment>
<dbReference type="Proteomes" id="UP001165297">
    <property type="component" value="Unassembled WGS sequence"/>
</dbReference>
<evidence type="ECO:0000313" key="1">
    <source>
        <dbReference type="EMBL" id="MCB2378588.1"/>
    </source>
</evidence>
<keyword evidence="2" id="KW-1185">Reference proteome</keyword>
<dbReference type="RefSeq" id="WP_226186446.1">
    <property type="nucleotide sequence ID" value="NZ_JAJADQ010000006.1"/>
</dbReference>
<dbReference type="EMBL" id="JAJADQ010000006">
    <property type="protein sequence ID" value="MCB2378588.1"/>
    <property type="molecule type" value="Genomic_DNA"/>
</dbReference>
<dbReference type="Pfam" id="PF11751">
    <property type="entry name" value="PorP_SprF"/>
    <property type="match status" value="1"/>
</dbReference>
<reference evidence="1" key="1">
    <citation type="submission" date="2021-10" db="EMBL/GenBank/DDBJ databases">
        <authorList>
            <person name="Dean J.D."/>
            <person name="Kim M.K."/>
            <person name="Newey C.N."/>
            <person name="Stoker T.S."/>
            <person name="Thompson D.W."/>
            <person name="Grose J.H."/>
        </authorList>
    </citation>
    <scope>NUCLEOTIDE SEQUENCE</scope>
    <source>
        <strain evidence="1">BT635</strain>
    </source>
</reference>
<protein>
    <submittedName>
        <fullName evidence="1">PorP/SprF family type IX secretion system membrane protein</fullName>
    </submittedName>
</protein>
<evidence type="ECO:0000313" key="2">
    <source>
        <dbReference type="Proteomes" id="UP001165297"/>
    </source>
</evidence>
<proteinExistence type="predicted"/>